<dbReference type="Gene3D" id="6.10.250.790">
    <property type="match status" value="1"/>
</dbReference>
<dbReference type="RefSeq" id="WP_006845171.1">
    <property type="nucleotide sequence ID" value="NZ_CP026847.1"/>
</dbReference>
<protein>
    <submittedName>
        <fullName evidence="1">Cell division protein ZapA</fullName>
    </submittedName>
</protein>
<evidence type="ECO:0000313" key="2">
    <source>
        <dbReference type="Proteomes" id="UP000516446"/>
    </source>
</evidence>
<dbReference type="SUPFAM" id="SSF102829">
    <property type="entry name" value="Cell division protein ZapA-like"/>
    <property type="match status" value="1"/>
</dbReference>
<accession>A0A7H1MMZ0</accession>
<name>A0A7H1MMZ0_9LACO</name>
<keyword evidence="1" id="KW-0131">Cell cycle</keyword>
<dbReference type="Proteomes" id="UP000516446">
    <property type="component" value="Chromosome"/>
</dbReference>
<dbReference type="AlphaFoldDB" id="A0A7H1MMZ0"/>
<dbReference type="GO" id="GO:0051301">
    <property type="term" value="P:cell division"/>
    <property type="evidence" value="ECO:0007669"/>
    <property type="project" value="UniProtKB-KW"/>
</dbReference>
<dbReference type="InterPro" id="IPR053712">
    <property type="entry name" value="Bac_CellDiv_Activator"/>
</dbReference>
<dbReference type="Pfam" id="PF05164">
    <property type="entry name" value="ZapA"/>
    <property type="match status" value="1"/>
</dbReference>
<dbReference type="EMBL" id="CP043431">
    <property type="protein sequence ID" value="QNT64826.1"/>
    <property type="molecule type" value="Genomic_DNA"/>
</dbReference>
<dbReference type="InterPro" id="IPR036192">
    <property type="entry name" value="Cell_div_ZapA-like_sf"/>
</dbReference>
<gene>
    <name evidence="1" type="ORF">FY536_06040</name>
</gene>
<sequence>MVMNRVKGNVLGKSYTLSTPEDEAHMQAVFKLINTQLADLQKQNPSLEQDDALVLMSINALSDQLRMQHKYEEN</sequence>
<dbReference type="InterPro" id="IPR007838">
    <property type="entry name" value="Cell_div_ZapA-like"/>
</dbReference>
<keyword evidence="2" id="KW-1185">Reference proteome</keyword>
<evidence type="ECO:0000313" key="1">
    <source>
        <dbReference type="EMBL" id="QNT64826.1"/>
    </source>
</evidence>
<keyword evidence="1" id="KW-0132">Cell division</keyword>
<proteinExistence type="predicted"/>
<reference evidence="1 2" key="1">
    <citation type="submission" date="2019-08" db="EMBL/GenBank/DDBJ databases">
        <authorList>
            <person name="Chang H.C."/>
            <person name="Mun S.Y."/>
        </authorList>
    </citation>
    <scope>NUCLEOTIDE SEQUENCE [LARGE SCALE GENOMIC DNA]</scope>
    <source>
        <strain evidence="1 2">SK</strain>
    </source>
</reference>
<organism evidence="1 2">
    <name type="scientific">Weissella koreensis</name>
    <dbReference type="NCBI Taxonomy" id="165096"/>
    <lineage>
        <taxon>Bacteria</taxon>
        <taxon>Bacillati</taxon>
        <taxon>Bacillota</taxon>
        <taxon>Bacilli</taxon>
        <taxon>Lactobacillales</taxon>
        <taxon>Lactobacillaceae</taxon>
        <taxon>Weissella</taxon>
    </lineage>
</organism>